<dbReference type="RefSeq" id="WP_036906662.1">
    <property type="nucleotide sequence ID" value="NZ_CP138967.1"/>
</dbReference>
<evidence type="ECO:0000256" key="9">
    <source>
        <dbReference type="ARBA" id="ARBA00041631"/>
    </source>
</evidence>
<sequence>MPLIQINTSSKSVVENDDLLQKDISKMIAVLTGKPENYVMTMIQRDAKMTFAGSDEPCCFIKVQSIGSLNPSSMSKALCELIASKTNINTNRIYIEFFDVKASNWGFNGSTFG</sequence>
<comment type="caution">
    <text evidence="12">The sequence shown here is derived from an EMBL/GenBank/DDBJ whole genome shotgun (WGS) entry which is preliminary data.</text>
</comment>
<dbReference type="GO" id="GO:0004167">
    <property type="term" value="F:dopachrome isomerase activity"/>
    <property type="evidence" value="ECO:0007669"/>
    <property type="project" value="UniProtKB-EC"/>
</dbReference>
<evidence type="ECO:0000256" key="11">
    <source>
        <dbReference type="ARBA" id="ARBA00042730"/>
    </source>
</evidence>
<dbReference type="EC" id="5.3.2.1" evidence="8"/>
<proteinExistence type="predicted"/>
<protein>
    <recommendedName>
        <fullName evidence="11">L-dopachrome isomerase</fullName>
        <ecNumber evidence="8">5.3.2.1</ecNumber>
        <ecNumber evidence="7">5.3.3.12</ecNumber>
    </recommendedName>
    <alternativeName>
        <fullName evidence="9">L-dopachrome tautomerase</fullName>
    </alternativeName>
    <alternativeName>
        <fullName evidence="10">Phenylpyruvate tautomerase</fullName>
    </alternativeName>
</protein>
<dbReference type="Gene3D" id="3.30.429.10">
    <property type="entry name" value="Macrophage Migration Inhibitory Factor"/>
    <property type="match status" value="1"/>
</dbReference>
<evidence type="ECO:0000256" key="7">
    <source>
        <dbReference type="ARBA" id="ARBA00038932"/>
    </source>
</evidence>
<comment type="subcellular location">
    <subcellularLocation>
        <location evidence="1">Secreted</location>
    </subcellularLocation>
</comment>
<dbReference type="PANTHER" id="PTHR11954">
    <property type="entry name" value="D-DOPACHROME DECARBOXYLASE"/>
    <property type="match status" value="1"/>
</dbReference>
<keyword evidence="2" id="KW-0202">Cytokine</keyword>
<evidence type="ECO:0000256" key="5">
    <source>
        <dbReference type="ARBA" id="ARBA00036735"/>
    </source>
</evidence>
<keyword evidence="4" id="KW-0413">Isomerase</keyword>
<dbReference type="GO" id="GO:0005615">
    <property type="term" value="C:extracellular space"/>
    <property type="evidence" value="ECO:0007669"/>
    <property type="project" value="UniProtKB-KW"/>
</dbReference>
<dbReference type="PANTHER" id="PTHR11954:SF6">
    <property type="entry name" value="MACROPHAGE MIGRATION INHIBITORY FACTOR"/>
    <property type="match status" value="1"/>
</dbReference>
<reference evidence="13" key="1">
    <citation type="journal article" date="2014" name="Sci. Data">
        <title>Genomes of diverse isolates of the marine cyanobacterium Prochlorococcus.</title>
        <authorList>
            <person name="Biller S."/>
            <person name="Berube P."/>
            <person name="Thompson J."/>
            <person name="Kelly L."/>
            <person name="Roggensack S."/>
            <person name="Awad L."/>
            <person name="Roache-Johnson K."/>
            <person name="Ding H."/>
            <person name="Giovannoni S.J."/>
            <person name="Moore L.R."/>
            <person name="Chisholm S.W."/>
        </authorList>
    </citation>
    <scope>NUCLEOTIDE SEQUENCE [LARGE SCALE GENOMIC DNA]</scope>
    <source>
        <strain evidence="13">PAC1</strain>
    </source>
</reference>
<evidence type="ECO:0000256" key="2">
    <source>
        <dbReference type="ARBA" id="ARBA00022514"/>
    </source>
</evidence>
<dbReference type="SUPFAM" id="SSF55331">
    <property type="entry name" value="Tautomerase/MIF"/>
    <property type="match status" value="1"/>
</dbReference>
<evidence type="ECO:0000256" key="10">
    <source>
        <dbReference type="ARBA" id="ARBA00041912"/>
    </source>
</evidence>
<dbReference type="Proteomes" id="UP000030392">
    <property type="component" value="Unassembled WGS sequence"/>
</dbReference>
<evidence type="ECO:0000313" key="13">
    <source>
        <dbReference type="Proteomes" id="UP000030392"/>
    </source>
</evidence>
<accession>A0A0A2C661</accession>
<evidence type="ECO:0000256" key="4">
    <source>
        <dbReference type="ARBA" id="ARBA00023235"/>
    </source>
</evidence>
<dbReference type="InterPro" id="IPR001398">
    <property type="entry name" value="Macrophage_inhib_fac"/>
</dbReference>
<dbReference type="Pfam" id="PF01187">
    <property type="entry name" value="MIF"/>
    <property type="match status" value="1"/>
</dbReference>
<dbReference type="EMBL" id="JNAX01000014">
    <property type="protein sequence ID" value="KGG20094.1"/>
    <property type="molecule type" value="Genomic_DNA"/>
</dbReference>
<name>A0A0A2C661_PROMR</name>
<dbReference type="AlphaFoldDB" id="A0A0A2C661"/>
<gene>
    <name evidence="12" type="ORF">EV03_1558</name>
</gene>
<evidence type="ECO:0000256" key="8">
    <source>
        <dbReference type="ARBA" id="ARBA00039086"/>
    </source>
</evidence>
<evidence type="ECO:0000256" key="6">
    <source>
        <dbReference type="ARBA" id="ARBA00036823"/>
    </source>
</evidence>
<comment type="catalytic activity">
    <reaction evidence="5">
        <text>3-phenylpyruvate = enol-phenylpyruvate</text>
        <dbReference type="Rhea" id="RHEA:17097"/>
        <dbReference type="ChEBI" id="CHEBI:16815"/>
        <dbReference type="ChEBI" id="CHEBI:18005"/>
        <dbReference type="EC" id="5.3.2.1"/>
    </reaction>
</comment>
<evidence type="ECO:0000256" key="1">
    <source>
        <dbReference type="ARBA" id="ARBA00004613"/>
    </source>
</evidence>
<dbReference type="EC" id="5.3.3.12" evidence="7"/>
<dbReference type="GO" id="GO:0050178">
    <property type="term" value="F:phenylpyruvate tautomerase activity"/>
    <property type="evidence" value="ECO:0007669"/>
    <property type="project" value="UniProtKB-EC"/>
</dbReference>
<keyword evidence="3" id="KW-0964">Secreted</keyword>
<dbReference type="GO" id="GO:0005125">
    <property type="term" value="F:cytokine activity"/>
    <property type="evidence" value="ECO:0007669"/>
    <property type="project" value="UniProtKB-KW"/>
</dbReference>
<comment type="catalytic activity">
    <reaction evidence="6">
        <text>L-dopachrome = 5,6-dihydroxyindole-2-carboxylate</text>
        <dbReference type="Rhea" id="RHEA:13041"/>
        <dbReference type="ChEBI" id="CHEBI:16875"/>
        <dbReference type="ChEBI" id="CHEBI:57509"/>
        <dbReference type="EC" id="5.3.3.12"/>
    </reaction>
</comment>
<evidence type="ECO:0000313" key="12">
    <source>
        <dbReference type="EMBL" id="KGG20094.1"/>
    </source>
</evidence>
<organism evidence="12 13">
    <name type="scientific">Prochlorococcus marinus str. PAC1</name>
    <dbReference type="NCBI Taxonomy" id="59924"/>
    <lineage>
        <taxon>Bacteria</taxon>
        <taxon>Bacillati</taxon>
        <taxon>Cyanobacteriota</taxon>
        <taxon>Cyanophyceae</taxon>
        <taxon>Synechococcales</taxon>
        <taxon>Prochlorococcaceae</taxon>
        <taxon>Prochlorococcus</taxon>
    </lineage>
</organism>
<dbReference type="InterPro" id="IPR014347">
    <property type="entry name" value="Tautomerase/MIF_sf"/>
</dbReference>
<evidence type="ECO:0000256" key="3">
    <source>
        <dbReference type="ARBA" id="ARBA00022525"/>
    </source>
</evidence>